<feature type="region of interest" description="Disordered" evidence="1">
    <location>
        <begin position="52"/>
        <end position="76"/>
    </location>
</feature>
<name>A0A7J8DJ51_ROUAE</name>
<organism evidence="2 3">
    <name type="scientific">Rousettus aegyptiacus</name>
    <name type="common">Egyptian fruit bat</name>
    <name type="synonym">Pteropus aegyptiacus</name>
    <dbReference type="NCBI Taxonomy" id="9407"/>
    <lineage>
        <taxon>Eukaryota</taxon>
        <taxon>Metazoa</taxon>
        <taxon>Chordata</taxon>
        <taxon>Craniata</taxon>
        <taxon>Vertebrata</taxon>
        <taxon>Euteleostomi</taxon>
        <taxon>Mammalia</taxon>
        <taxon>Eutheria</taxon>
        <taxon>Laurasiatheria</taxon>
        <taxon>Chiroptera</taxon>
        <taxon>Yinpterochiroptera</taxon>
        <taxon>Pteropodoidea</taxon>
        <taxon>Pteropodidae</taxon>
        <taxon>Rousettinae</taxon>
        <taxon>Rousettus</taxon>
    </lineage>
</organism>
<protein>
    <submittedName>
        <fullName evidence="2">Uncharacterized protein</fullName>
    </submittedName>
</protein>
<reference evidence="2 3" key="1">
    <citation type="journal article" date="2020" name="Nature">
        <title>Six reference-quality genomes reveal evolution of bat adaptations.</title>
        <authorList>
            <person name="Jebb D."/>
            <person name="Huang Z."/>
            <person name="Pippel M."/>
            <person name="Hughes G.M."/>
            <person name="Lavrichenko K."/>
            <person name="Devanna P."/>
            <person name="Winkler S."/>
            <person name="Jermiin L.S."/>
            <person name="Skirmuntt E.C."/>
            <person name="Katzourakis A."/>
            <person name="Burkitt-Gray L."/>
            <person name="Ray D.A."/>
            <person name="Sullivan K.A.M."/>
            <person name="Roscito J.G."/>
            <person name="Kirilenko B.M."/>
            <person name="Davalos L.M."/>
            <person name="Corthals A.P."/>
            <person name="Power M.L."/>
            <person name="Jones G."/>
            <person name="Ransome R.D."/>
            <person name="Dechmann D.K.N."/>
            <person name="Locatelli A.G."/>
            <person name="Puechmaille S.J."/>
            <person name="Fedrigo O."/>
            <person name="Jarvis E.D."/>
            <person name="Hiller M."/>
            <person name="Vernes S.C."/>
            <person name="Myers E.W."/>
            <person name="Teeling E.C."/>
        </authorList>
    </citation>
    <scope>NUCLEOTIDE SEQUENCE [LARGE SCALE GENOMIC DNA]</scope>
    <source>
        <strain evidence="2">MRouAeg1</strain>
        <tissue evidence="2">Muscle</tissue>
    </source>
</reference>
<evidence type="ECO:0000313" key="2">
    <source>
        <dbReference type="EMBL" id="KAF6422942.1"/>
    </source>
</evidence>
<comment type="caution">
    <text evidence="2">The sequence shown here is derived from an EMBL/GenBank/DDBJ whole genome shotgun (WGS) entry which is preliminary data.</text>
</comment>
<dbReference type="AlphaFoldDB" id="A0A7J8DJ51"/>
<dbReference type="EMBL" id="JACASE010000012">
    <property type="protein sequence ID" value="KAF6422942.1"/>
    <property type="molecule type" value="Genomic_DNA"/>
</dbReference>
<dbReference type="Proteomes" id="UP000593571">
    <property type="component" value="Unassembled WGS sequence"/>
</dbReference>
<evidence type="ECO:0000256" key="1">
    <source>
        <dbReference type="SAM" id="MobiDB-lite"/>
    </source>
</evidence>
<keyword evidence="3" id="KW-1185">Reference proteome</keyword>
<evidence type="ECO:0000313" key="3">
    <source>
        <dbReference type="Proteomes" id="UP000593571"/>
    </source>
</evidence>
<proteinExistence type="predicted"/>
<sequence>MPPQPASGREHAPAPAPHARLWLFLMQFGKLPAERKRPRTWQLARTGVVPLSSKTTAEAAQSRRLPGRAGGAGGGPERLRAALRMRRRGRWATLLFLLGSGSRGPERARTAGSGLGASPRGVEWGEVWRRVLR</sequence>
<gene>
    <name evidence="2" type="ORF">HJG63_008727</name>
</gene>
<accession>A0A7J8DJ51</accession>